<dbReference type="PRINTS" id="PR00420">
    <property type="entry name" value="RNGMNOXGNASE"/>
</dbReference>
<dbReference type="Proteomes" id="UP001550603">
    <property type="component" value="Unassembled WGS sequence"/>
</dbReference>
<organism evidence="4 5">
    <name type="scientific">Streptomyces olindensis</name>
    <dbReference type="NCBI Taxonomy" id="358823"/>
    <lineage>
        <taxon>Bacteria</taxon>
        <taxon>Bacillati</taxon>
        <taxon>Actinomycetota</taxon>
        <taxon>Actinomycetes</taxon>
        <taxon>Kitasatosporales</taxon>
        <taxon>Streptomycetaceae</taxon>
        <taxon>Streptomyces</taxon>
    </lineage>
</organism>
<dbReference type="Gene3D" id="3.30.9.100">
    <property type="match status" value="1"/>
</dbReference>
<keyword evidence="5" id="KW-1185">Reference proteome</keyword>
<accession>A0ABV2Y0J1</accession>
<evidence type="ECO:0000313" key="4">
    <source>
        <dbReference type="EMBL" id="MEU2269779.1"/>
    </source>
</evidence>
<comment type="similarity">
    <text evidence="1">Belongs to the flavin-dependent halogenase family. Bacterial tryptophan halogenase subfamily.</text>
</comment>
<dbReference type="Pfam" id="PF01494">
    <property type="entry name" value="FAD_binding_3"/>
    <property type="match status" value="1"/>
</dbReference>
<evidence type="ECO:0000313" key="5">
    <source>
        <dbReference type="Proteomes" id="UP001550603"/>
    </source>
</evidence>
<feature type="region of interest" description="Disordered" evidence="2">
    <location>
        <begin position="377"/>
        <end position="400"/>
    </location>
</feature>
<dbReference type="InterPro" id="IPR036188">
    <property type="entry name" value="FAD/NAD-bd_sf"/>
</dbReference>
<evidence type="ECO:0000256" key="2">
    <source>
        <dbReference type="SAM" id="MobiDB-lite"/>
    </source>
</evidence>
<reference evidence="4 5" key="1">
    <citation type="submission" date="2024-06" db="EMBL/GenBank/DDBJ databases">
        <title>The Natural Products Discovery Center: Release of the First 8490 Sequenced Strains for Exploring Actinobacteria Biosynthetic Diversity.</title>
        <authorList>
            <person name="Kalkreuter E."/>
            <person name="Kautsar S.A."/>
            <person name="Yang D."/>
            <person name="Bader C.D."/>
            <person name="Teijaro C.N."/>
            <person name="Fluegel L."/>
            <person name="Davis C.M."/>
            <person name="Simpson J.R."/>
            <person name="Lauterbach L."/>
            <person name="Steele A.D."/>
            <person name="Gui C."/>
            <person name="Meng S."/>
            <person name="Li G."/>
            <person name="Viehrig K."/>
            <person name="Ye F."/>
            <person name="Su P."/>
            <person name="Kiefer A.F."/>
            <person name="Nichols A."/>
            <person name="Cepeda A.J."/>
            <person name="Yan W."/>
            <person name="Fan B."/>
            <person name="Jiang Y."/>
            <person name="Adhikari A."/>
            <person name="Zheng C.-J."/>
            <person name="Schuster L."/>
            <person name="Cowan T.M."/>
            <person name="Smanski M.J."/>
            <person name="Chevrette M.G."/>
            <person name="De Carvalho L.P.S."/>
            <person name="Shen B."/>
        </authorList>
    </citation>
    <scope>NUCLEOTIDE SEQUENCE [LARGE SCALE GENOMIC DNA]</scope>
    <source>
        <strain evidence="4 5">NPDC019583</strain>
    </source>
</reference>
<gene>
    <name evidence="4" type="ORF">ABZ568_25925</name>
</gene>
<evidence type="ECO:0000259" key="3">
    <source>
        <dbReference type="Pfam" id="PF01494"/>
    </source>
</evidence>
<dbReference type="RefSeq" id="WP_359791085.1">
    <property type="nucleotide sequence ID" value="NZ_JBEYBN010000041.1"/>
</dbReference>
<dbReference type="Gene3D" id="3.50.50.60">
    <property type="entry name" value="FAD/NAD(P)-binding domain"/>
    <property type="match status" value="1"/>
</dbReference>
<name>A0ABV2Y0J1_9ACTN</name>
<feature type="domain" description="FAD-binding" evidence="3">
    <location>
        <begin position="20"/>
        <end position="188"/>
    </location>
</feature>
<dbReference type="PANTHER" id="PTHR43747">
    <property type="entry name" value="FAD-BINDING PROTEIN"/>
    <property type="match status" value="1"/>
</dbReference>
<dbReference type="SUPFAM" id="SSF51905">
    <property type="entry name" value="FAD/NAD(P)-binding domain"/>
    <property type="match status" value="1"/>
</dbReference>
<sequence length="400" mass="42915">MTPAPASRRRAPIEAAQGGYDVIVAGGGPAGAAAAITLARAGHSVLLADAGTGPPKTGESLVPAARLLLYDLGVDVRVLDADHRPCHANLSAWGSARLHQLSFLDDPHGHGWHLHRPAFDSMLRRRARDQGAHVAENVAITHPTARPAGGWEVATITGATSRTAWSRWLIDATGRRAALAARRGARRIPYDRLIAIHLRLAPAEADLEEASVVEAVPDGWWHTSPHNPAHRLITYFTDSDLAPAALVTPQPLLDLLATTRHTARRAQGRPPLPGAAPRRCAASTTRLQPVVGDHWIAAGDAAITFDPLSSQGLLTALYSGLSAGQAVDAHLHGEPDALTAYTTRLRDTFHAYAHAHRDIHRCESRWPDHAFWQRRHTTPRPVTSAPHSKAAQAADIPHAP</sequence>
<proteinExistence type="inferred from homology"/>
<dbReference type="InterPro" id="IPR050816">
    <property type="entry name" value="Flavin-dep_Halogenase_NPB"/>
</dbReference>
<dbReference type="PANTHER" id="PTHR43747:SF1">
    <property type="entry name" value="SLR1998 PROTEIN"/>
    <property type="match status" value="1"/>
</dbReference>
<evidence type="ECO:0000256" key="1">
    <source>
        <dbReference type="ARBA" id="ARBA00038396"/>
    </source>
</evidence>
<dbReference type="InterPro" id="IPR002938">
    <property type="entry name" value="FAD-bd"/>
</dbReference>
<dbReference type="EMBL" id="JBEYBN010000041">
    <property type="protein sequence ID" value="MEU2269779.1"/>
    <property type="molecule type" value="Genomic_DNA"/>
</dbReference>
<comment type="caution">
    <text evidence="4">The sequence shown here is derived from an EMBL/GenBank/DDBJ whole genome shotgun (WGS) entry which is preliminary data.</text>
</comment>
<protein>
    <submittedName>
        <fullName evidence="4">Tryptophan 7-halogenase</fullName>
    </submittedName>
</protein>